<name>A0A918ADL8_9ACTN</name>
<evidence type="ECO:0000256" key="2">
    <source>
        <dbReference type="ARBA" id="ARBA00022842"/>
    </source>
</evidence>
<dbReference type="PROSITE" id="PS00444">
    <property type="entry name" value="POLYPRENYL_SYNTHASE_2"/>
    <property type="match status" value="1"/>
</dbReference>
<dbReference type="CDD" id="cd00685">
    <property type="entry name" value="Trans_IPPS_HT"/>
    <property type="match status" value="1"/>
</dbReference>
<keyword evidence="3" id="KW-0808">Transferase</keyword>
<evidence type="ECO:0000256" key="3">
    <source>
        <dbReference type="RuleBase" id="RU004466"/>
    </source>
</evidence>
<dbReference type="Pfam" id="PF00348">
    <property type="entry name" value="polyprenyl_synt"/>
    <property type="match status" value="1"/>
</dbReference>
<dbReference type="PANTHER" id="PTHR12001:SF86">
    <property type="entry name" value="GERANYLGERANYL DIPHOSPHATE SYNTHASE"/>
    <property type="match status" value="1"/>
</dbReference>
<dbReference type="GO" id="GO:0008299">
    <property type="term" value="P:isoprenoid biosynthetic process"/>
    <property type="evidence" value="ECO:0007669"/>
    <property type="project" value="InterPro"/>
</dbReference>
<dbReference type="SUPFAM" id="SSF48576">
    <property type="entry name" value="Terpenoid synthases"/>
    <property type="match status" value="1"/>
</dbReference>
<dbReference type="Gene3D" id="1.10.600.10">
    <property type="entry name" value="Farnesyl Diphosphate Synthase"/>
    <property type="match status" value="1"/>
</dbReference>
<dbReference type="Proteomes" id="UP000660745">
    <property type="component" value="Unassembled WGS sequence"/>
</dbReference>
<dbReference type="GO" id="GO:0046872">
    <property type="term" value="F:metal ion binding"/>
    <property type="evidence" value="ECO:0007669"/>
    <property type="project" value="UniProtKB-KW"/>
</dbReference>
<evidence type="ECO:0000313" key="5">
    <source>
        <dbReference type="Proteomes" id="UP000660745"/>
    </source>
</evidence>
<keyword evidence="2" id="KW-0460">Magnesium</keyword>
<dbReference type="GO" id="GO:0004659">
    <property type="term" value="F:prenyltransferase activity"/>
    <property type="evidence" value="ECO:0007669"/>
    <property type="project" value="InterPro"/>
</dbReference>
<dbReference type="EMBL" id="BMNK01000021">
    <property type="protein sequence ID" value="GGP16387.1"/>
    <property type="molecule type" value="Genomic_DNA"/>
</dbReference>
<dbReference type="SFLD" id="SFLDS00005">
    <property type="entry name" value="Isoprenoid_Synthase_Type_I"/>
    <property type="match status" value="1"/>
</dbReference>
<comment type="caution">
    <text evidence="4">The sequence shown here is derived from an EMBL/GenBank/DDBJ whole genome shotgun (WGS) entry which is preliminary data.</text>
</comment>
<dbReference type="AlphaFoldDB" id="A0A918ADL8"/>
<keyword evidence="1" id="KW-0479">Metal-binding</keyword>
<comment type="similarity">
    <text evidence="3">Belongs to the FPP/GGPP synthase family.</text>
</comment>
<reference evidence="4" key="2">
    <citation type="submission" date="2020-09" db="EMBL/GenBank/DDBJ databases">
        <authorList>
            <person name="Sun Q."/>
            <person name="Zhou Y."/>
        </authorList>
    </citation>
    <scope>NUCLEOTIDE SEQUENCE</scope>
    <source>
        <strain evidence="4">CGMCC 4.7430</strain>
    </source>
</reference>
<dbReference type="RefSeq" id="WP_189143977.1">
    <property type="nucleotide sequence ID" value="NZ_BMNK01000021.1"/>
</dbReference>
<proteinExistence type="inferred from homology"/>
<dbReference type="InterPro" id="IPR008949">
    <property type="entry name" value="Isoprenoid_synthase_dom_sf"/>
</dbReference>
<reference evidence="4" key="1">
    <citation type="journal article" date="2014" name="Int. J. Syst. Evol. Microbiol.">
        <title>Complete genome sequence of Corynebacterium casei LMG S-19264T (=DSM 44701T), isolated from a smear-ripened cheese.</title>
        <authorList>
            <consortium name="US DOE Joint Genome Institute (JGI-PGF)"/>
            <person name="Walter F."/>
            <person name="Albersmeier A."/>
            <person name="Kalinowski J."/>
            <person name="Ruckert C."/>
        </authorList>
    </citation>
    <scope>NUCLEOTIDE SEQUENCE</scope>
    <source>
        <strain evidence="4">CGMCC 4.7430</strain>
    </source>
</reference>
<dbReference type="InterPro" id="IPR000092">
    <property type="entry name" value="Polyprenyl_synt"/>
</dbReference>
<accession>A0A918ADL8</accession>
<dbReference type="PROSITE" id="PS00723">
    <property type="entry name" value="POLYPRENYL_SYNTHASE_1"/>
    <property type="match status" value="1"/>
</dbReference>
<dbReference type="PANTHER" id="PTHR12001">
    <property type="entry name" value="GERANYLGERANYL PYROPHOSPHATE SYNTHASE"/>
    <property type="match status" value="1"/>
</dbReference>
<sequence length="340" mass="35548">MNASRPDAVQAGAEAIARCRRLLEPALREAVSVLHPSGARMAGFALGWSDVDGRPFAGDGGKHLRPAIAMLSAEAVGAPPESALPGAVAVELVHAFSLVHDDIMDLDERRRHRQTLWRAYGAGPALLAGDAMLALAVDRLAGTGVPMAYLSRALVELVQGQTLDLAFENRPWSGPGEVTVQEYEEMAAGKTGSLLGAAAATGVALGGAPELAERAWEMGREFGVAFQIYDDILGIWGDPAITGKPVHGDLRRGKKTLPIIAALSAGGTAARELAVVVGAAATDEEAVRQAARLVEEAGGRQAALDLSARRARGAMKMMAEFLPGDTALRDVCGALIDRIR</sequence>
<dbReference type="InterPro" id="IPR033749">
    <property type="entry name" value="Polyprenyl_synt_CS"/>
</dbReference>
<organism evidence="4 5">
    <name type="scientific">Nonomuraea glycinis</name>
    <dbReference type="NCBI Taxonomy" id="2047744"/>
    <lineage>
        <taxon>Bacteria</taxon>
        <taxon>Bacillati</taxon>
        <taxon>Actinomycetota</taxon>
        <taxon>Actinomycetes</taxon>
        <taxon>Streptosporangiales</taxon>
        <taxon>Streptosporangiaceae</taxon>
        <taxon>Nonomuraea</taxon>
    </lineage>
</organism>
<evidence type="ECO:0000256" key="1">
    <source>
        <dbReference type="ARBA" id="ARBA00022723"/>
    </source>
</evidence>
<keyword evidence="5" id="KW-1185">Reference proteome</keyword>
<protein>
    <submittedName>
        <fullName evidence="4">Dimethylallyltransferase</fullName>
    </submittedName>
</protein>
<evidence type="ECO:0000313" key="4">
    <source>
        <dbReference type="EMBL" id="GGP16387.1"/>
    </source>
</evidence>
<gene>
    <name evidence="4" type="ORF">GCM10012278_79890</name>
</gene>